<evidence type="ECO:0000256" key="2">
    <source>
        <dbReference type="SAM" id="Phobius"/>
    </source>
</evidence>
<name>A0A413CU08_9FIRM</name>
<feature type="transmembrane region" description="Helical" evidence="2">
    <location>
        <begin position="319"/>
        <end position="340"/>
    </location>
</feature>
<evidence type="ECO:0000313" key="5">
    <source>
        <dbReference type="EMBL" id="RGW74925.1"/>
    </source>
</evidence>
<evidence type="ECO:0000259" key="4">
    <source>
        <dbReference type="Pfam" id="PF04536"/>
    </source>
</evidence>
<dbReference type="EMBL" id="QSAT01000019">
    <property type="protein sequence ID" value="RGW74925.1"/>
    <property type="molecule type" value="Genomic_DNA"/>
</dbReference>
<evidence type="ECO:0000313" key="6">
    <source>
        <dbReference type="Proteomes" id="UP000284651"/>
    </source>
</evidence>
<dbReference type="PANTHER" id="PTHR30373">
    <property type="entry name" value="UPF0603 PROTEIN YGCG"/>
    <property type="match status" value="1"/>
</dbReference>
<feature type="chain" id="PRO_5019106005" evidence="3">
    <location>
        <begin position="24"/>
        <end position="414"/>
    </location>
</feature>
<dbReference type="Pfam" id="PF04536">
    <property type="entry name" value="TPM_phosphatase"/>
    <property type="match status" value="2"/>
</dbReference>
<dbReference type="InterPro" id="IPR007621">
    <property type="entry name" value="TPM_dom"/>
</dbReference>
<sequence>MKKLSILCSSLLLALMMCFPVYASENLRYVEDNADLLTVSEQQELNDTLTEISERQGVDVAVITADDMGDQSIEDYAKAKYDERGYGNDGALLVVNMEVREWWMSTYGKGTTAISSEDISTIGSEFAPYLSSKEYADAFETYARLCDDYITRAPNLSEEYAQALSGLTSLQDGLRFVNDDARLLTEDERKELNDTLAEIGKRQGLDVAILTTKDTGGKALLDYAMTMYGALEYGQGKNKDGILLVVNMETRKFWMATHGYGITAFTDAGISYISEKLGPSFKKEKYMKAFTTFGSLCEKFVEKAHNGKPYDVGNMPFKWLPWYCVPISLLVGFVCAVFVVSKKREQLHSVSFEDKAHNYMKKNTLKMKESHDYFLYHTITRHRIKSDDDDSSSGGSSTFTSSSGDTYGGGGGSF</sequence>
<protein>
    <submittedName>
        <fullName evidence="5">TPM domain-containing protein</fullName>
    </submittedName>
</protein>
<proteinExistence type="predicted"/>
<reference evidence="5 6" key="1">
    <citation type="submission" date="2018-08" db="EMBL/GenBank/DDBJ databases">
        <title>A genome reference for cultivated species of the human gut microbiota.</title>
        <authorList>
            <person name="Zou Y."/>
            <person name="Xue W."/>
            <person name="Luo G."/>
        </authorList>
    </citation>
    <scope>NUCLEOTIDE SEQUENCE [LARGE SCALE GENOMIC DNA]</scope>
    <source>
        <strain evidence="5 6">AF10-31</strain>
    </source>
</reference>
<keyword evidence="2" id="KW-0472">Membrane</keyword>
<keyword evidence="2" id="KW-1133">Transmembrane helix</keyword>
<keyword evidence="3" id="KW-0732">Signal</keyword>
<organism evidence="5 6">
    <name type="scientific">Holdemanella biformis</name>
    <dbReference type="NCBI Taxonomy" id="1735"/>
    <lineage>
        <taxon>Bacteria</taxon>
        <taxon>Bacillati</taxon>
        <taxon>Bacillota</taxon>
        <taxon>Erysipelotrichia</taxon>
        <taxon>Erysipelotrichales</taxon>
        <taxon>Erysipelotrichaceae</taxon>
        <taxon>Holdemanella</taxon>
    </lineage>
</organism>
<feature type="domain" description="TPM" evidence="4">
    <location>
        <begin position="30"/>
        <end position="144"/>
    </location>
</feature>
<feature type="compositionally biased region" description="Low complexity" evidence="1">
    <location>
        <begin position="392"/>
        <end position="405"/>
    </location>
</feature>
<dbReference type="PANTHER" id="PTHR30373:SF2">
    <property type="entry name" value="UPF0603 PROTEIN YGCG"/>
    <property type="match status" value="1"/>
</dbReference>
<dbReference type="Proteomes" id="UP000284651">
    <property type="component" value="Unassembled WGS sequence"/>
</dbReference>
<feature type="signal peptide" evidence="3">
    <location>
        <begin position="1"/>
        <end position="23"/>
    </location>
</feature>
<feature type="region of interest" description="Disordered" evidence="1">
    <location>
        <begin position="385"/>
        <end position="414"/>
    </location>
</feature>
<keyword evidence="2" id="KW-0812">Transmembrane</keyword>
<dbReference type="AlphaFoldDB" id="A0A413CU08"/>
<dbReference type="RefSeq" id="WP_118357316.1">
    <property type="nucleotide sequence ID" value="NZ_QSAT01000019.1"/>
</dbReference>
<gene>
    <name evidence="5" type="ORF">DWV56_06855</name>
</gene>
<dbReference type="Gene3D" id="3.10.310.50">
    <property type="match status" value="2"/>
</dbReference>
<evidence type="ECO:0000256" key="1">
    <source>
        <dbReference type="SAM" id="MobiDB-lite"/>
    </source>
</evidence>
<feature type="domain" description="TPM" evidence="4">
    <location>
        <begin position="177"/>
        <end position="293"/>
    </location>
</feature>
<accession>A0A413CU08</accession>
<evidence type="ECO:0000256" key="3">
    <source>
        <dbReference type="SAM" id="SignalP"/>
    </source>
</evidence>
<comment type="caution">
    <text evidence="5">The sequence shown here is derived from an EMBL/GenBank/DDBJ whole genome shotgun (WGS) entry which is preliminary data.</text>
</comment>